<keyword evidence="1" id="KW-0547">Nucleotide-binding</keyword>
<dbReference type="EMBL" id="VBSB01000035">
    <property type="protein sequence ID" value="NTY63394.1"/>
    <property type="molecule type" value="Genomic_DNA"/>
</dbReference>
<dbReference type="Gene3D" id="3.40.50.300">
    <property type="entry name" value="P-loop containing nucleotide triphosphate hydrolases"/>
    <property type="match status" value="1"/>
</dbReference>
<dbReference type="InterPro" id="IPR036388">
    <property type="entry name" value="WH-like_DNA-bd_sf"/>
</dbReference>
<name>A0ABX2K2U0_9MYCO</name>
<dbReference type="PANTHER" id="PTHR16305:SF35">
    <property type="entry name" value="TRANSCRIPTIONAL ACTIVATOR DOMAIN"/>
    <property type="match status" value="1"/>
</dbReference>
<reference evidence="4 5" key="1">
    <citation type="submission" date="2019-05" db="EMBL/GenBank/DDBJ databases">
        <title>Mycolicibacterium sphagni ENV482 genome assembly.</title>
        <authorList>
            <person name="Chen W."/>
            <person name="Faulkner N.W."/>
            <person name="Hyman M.R."/>
        </authorList>
    </citation>
    <scope>NUCLEOTIDE SEQUENCE [LARGE SCALE GENOMIC DNA]</scope>
    <source>
        <strain evidence="4 5">ENV482</strain>
    </source>
</reference>
<comment type="caution">
    <text evidence="4">The sequence shown here is derived from an EMBL/GenBank/DDBJ whole genome shotgun (WGS) entry which is preliminary data.</text>
</comment>
<dbReference type="PRINTS" id="PR00038">
    <property type="entry name" value="HTHLUXR"/>
</dbReference>
<dbReference type="InterPro" id="IPR011990">
    <property type="entry name" value="TPR-like_helical_dom_sf"/>
</dbReference>
<dbReference type="SUPFAM" id="SSF52540">
    <property type="entry name" value="P-loop containing nucleoside triphosphate hydrolases"/>
    <property type="match status" value="1"/>
</dbReference>
<dbReference type="PANTHER" id="PTHR16305">
    <property type="entry name" value="TESTICULAR SOLUBLE ADENYLYL CYCLASE"/>
    <property type="match status" value="1"/>
</dbReference>
<evidence type="ECO:0000313" key="5">
    <source>
        <dbReference type="Proteomes" id="UP000708347"/>
    </source>
</evidence>
<dbReference type="SMART" id="SM00421">
    <property type="entry name" value="HTH_LUXR"/>
    <property type="match status" value="1"/>
</dbReference>
<dbReference type="Proteomes" id="UP000708347">
    <property type="component" value="Unassembled WGS sequence"/>
</dbReference>
<dbReference type="InterPro" id="IPR000792">
    <property type="entry name" value="Tscrpt_reg_LuxR_C"/>
</dbReference>
<keyword evidence="5" id="KW-1185">Reference proteome</keyword>
<dbReference type="PROSITE" id="PS50043">
    <property type="entry name" value="HTH_LUXR_2"/>
    <property type="match status" value="1"/>
</dbReference>
<dbReference type="InterPro" id="IPR016032">
    <property type="entry name" value="Sig_transdc_resp-reg_C-effctor"/>
</dbReference>
<evidence type="ECO:0000256" key="1">
    <source>
        <dbReference type="ARBA" id="ARBA00022741"/>
    </source>
</evidence>
<proteinExistence type="predicted"/>
<protein>
    <submittedName>
        <fullName evidence="4">LuxR family transcriptional regulator</fullName>
    </submittedName>
</protein>
<feature type="domain" description="HTH luxR-type" evidence="3">
    <location>
        <begin position="873"/>
        <end position="938"/>
    </location>
</feature>
<evidence type="ECO:0000259" key="3">
    <source>
        <dbReference type="PROSITE" id="PS50043"/>
    </source>
</evidence>
<sequence length="938" mass="99636">MTVISQFRLDALPSLTSTSVNLRGRDRECRTLDALITGVTSGSQVLVLRGEAGVGKSALLDYAAAQANGFKILRVIGVESDMELAFAGLQQLCAPLLDHLDDLPEPQKAALNVAFGRGIGEVPDRFLVGLAVLSLLAAAAAVQPLLCVIDDAQWLDQVSVQTLGFVARRLLVEPVAVVFAVRDRPDVLAGLPELPVEGLSDADARDLLDGVMLAGIDSRVRDRIVAETRGIPLAILEVPRNVSATELAGGFWISGKRSSTAAIEEDFVRRIRALPPETQRLLVVASADPTGDAALFLRTAAALSIAVDALGPAEAAGIIEFGPRMHFCHPLMRSAAYRAADLTDRRVVHRALADATDPQADPDRRAWHCANAALGPDDSVAAELEASAGRAASRGGVAAAAAFLERATTLTADPELRGTRAIAAARAKREAAAPEAARDLLAVAELAPLSDLQRAQVARLQAQLQFMGSRAGDAGAPQTGEAAALLLMAARGLDGLDDELARETYLEALTAAMYAGRLGEPGLLGEVAQAGRDAIARIAAPQRPIDLLLSGMTTRILDGPGAGSTHLSAALESWNTNAQNETGPVQNWPFPIAQESAAHELWDDAVLQQIATDMVRRARDGGALAMLPAALVYRAGVHVYTGEFSKAAALLEEADAITAATGHTPMKYHSLTLAAWRGIPAEAVELIEAAAADGLAKGEGRLIGVSAFTSAVLYNGLSRYEEALKAAQRCCEYEDLGFHGWCLYELIEAAVHVGDRESAEAALPRLEQRPGTSGTEWGLGVVAAARALLASDDDAERLFVEALELLEAARIGPHATRARLAYGEWLRRMNRRTDARTQLGKAYADFTEMGAQAFAERARRELAVTGEKVRKQPDASGTELTTQEAQIARLAAEGHTNSEIGAQLFVSAHTVEWHLRKVFVKLGITSRRQLRHAALPGW</sequence>
<dbReference type="CDD" id="cd06170">
    <property type="entry name" value="LuxR_C_like"/>
    <property type="match status" value="1"/>
</dbReference>
<dbReference type="InterPro" id="IPR041664">
    <property type="entry name" value="AAA_16"/>
</dbReference>
<evidence type="ECO:0000256" key="2">
    <source>
        <dbReference type="ARBA" id="ARBA00022840"/>
    </source>
</evidence>
<evidence type="ECO:0000313" key="4">
    <source>
        <dbReference type="EMBL" id="NTY63394.1"/>
    </source>
</evidence>
<dbReference type="Pfam" id="PF13191">
    <property type="entry name" value="AAA_16"/>
    <property type="match status" value="1"/>
</dbReference>
<accession>A0ABX2K2U0</accession>
<dbReference type="Pfam" id="PF00196">
    <property type="entry name" value="GerE"/>
    <property type="match status" value="1"/>
</dbReference>
<organism evidence="4 5">
    <name type="scientific">Mycolicibacterium sphagni</name>
    <dbReference type="NCBI Taxonomy" id="1786"/>
    <lineage>
        <taxon>Bacteria</taxon>
        <taxon>Bacillati</taxon>
        <taxon>Actinomycetota</taxon>
        <taxon>Actinomycetes</taxon>
        <taxon>Mycobacteriales</taxon>
        <taxon>Mycobacteriaceae</taxon>
        <taxon>Mycolicibacterium</taxon>
    </lineage>
</organism>
<keyword evidence="2" id="KW-0067">ATP-binding</keyword>
<dbReference type="SUPFAM" id="SSF46894">
    <property type="entry name" value="C-terminal effector domain of the bipartite response regulators"/>
    <property type="match status" value="1"/>
</dbReference>
<dbReference type="InterPro" id="IPR027417">
    <property type="entry name" value="P-loop_NTPase"/>
</dbReference>
<dbReference type="SUPFAM" id="SSF48452">
    <property type="entry name" value="TPR-like"/>
    <property type="match status" value="1"/>
</dbReference>
<dbReference type="RefSeq" id="WP_174401008.1">
    <property type="nucleotide sequence ID" value="NZ_VBSB01000035.1"/>
</dbReference>
<dbReference type="Gene3D" id="1.25.40.10">
    <property type="entry name" value="Tetratricopeptide repeat domain"/>
    <property type="match status" value="1"/>
</dbReference>
<dbReference type="Gene3D" id="1.10.10.10">
    <property type="entry name" value="Winged helix-like DNA-binding domain superfamily/Winged helix DNA-binding domain"/>
    <property type="match status" value="1"/>
</dbReference>
<gene>
    <name evidence="4" type="ORF">FEG63_28120</name>
</gene>